<keyword evidence="5" id="KW-1185">Reference proteome</keyword>
<comment type="similarity">
    <text evidence="1">Belongs to the non-flavoprotein flavin reductase family.</text>
</comment>
<dbReference type="SMART" id="SM00903">
    <property type="entry name" value="Flavin_Reduct"/>
    <property type="match status" value="1"/>
</dbReference>
<sequence length="188" mass="19472">MAAARRKTRDSFVEPAAFRSAMRELAAGVTIVTSGVGLHRRGLTATAVCSLSVEPPTLLACINREAECHRVILEHGMFCVNVLGAAGEALAARFAGRDGVRGAERFLHGDWGTLTTGAPVLGNAVAAFDCSLLEVLDGGTHSICIGRVEAVAVGASQPALVYRAGLFAHVHPAGAVASRTESKAQETP</sequence>
<proteinExistence type="inferred from homology"/>
<keyword evidence="2" id="KW-0560">Oxidoreductase</keyword>
<dbReference type="SUPFAM" id="SSF50475">
    <property type="entry name" value="FMN-binding split barrel"/>
    <property type="match status" value="1"/>
</dbReference>
<accession>A0ABU0JCW6</accession>
<protein>
    <submittedName>
        <fullName evidence="4">Flavin reductase (DIM6/NTAB) family NADH-FMN oxidoreductase RutF</fullName>
    </submittedName>
</protein>
<dbReference type="RefSeq" id="WP_307278408.1">
    <property type="nucleotide sequence ID" value="NZ_JAUSVX010000011.1"/>
</dbReference>
<dbReference type="Gene3D" id="2.30.110.10">
    <property type="entry name" value="Electron Transport, Fmn-binding Protein, Chain A"/>
    <property type="match status" value="1"/>
</dbReference>
<reference evidence="4 5" key="1">
    <citation type="submission" date="2023-07" db="EMBL/GenBank/DDBJ databases">
        <title>Genomic Encyclopedia of Type Strains, Phase IV (KMG-IV): sequencing the most valuable type-strain genomes for metagenomic binning, comparative biology and taxonomic classification.</title>
        <authorList>
            <person name="Goeker M."/>
        </authorList>
    </citation>
    <scope>NUCLEOTIDE SEQUENCE [LARGE SCALE GENOMIC DNA]</scope>
    <source>
        <strain evidence="4 5">DSM 19619</strain>
    </source>
</reference>
<evidence type="ECO:0000259" key="3">
    <source>
        <dbReference type="SMART" id="SM00903"/>
    </source>
</evidence>
<dbReference type="PANTHER" id="PTHR30466">
    <property type="entry name" value="FLAVIN REDUCTASE"/>
    <property type="match status" value="1"/>
</dbReference>
<evidence type="ECO:0000256" key="2">
    <source>
        <dbReference type="ARBA" id="ARBA00023002"/>
    </source>
</evidence>
<dbReference type="InterPro" id="IPR012349">
    <property type="entry name" value="Split_barrel_FMN-bd"/>
</dbReference>
<dbReference type="InterPro" id="IPR050268">
    <property type="entry name" value="NADH-dep_flavin_reductase"/>
</dbReference>
<organism evidence="4 5">
    <name type="scientific">Labrys wisconsinensis</name>
    <dbReference type="NCBI Taxonomy" id="425677"/>
    <lineage>
        <taxon>Bacteria</taxon>
        <taxon>Pseudomonadati</taxon>
        <taxon>Pseudomonadota</taxon>
        <taxon>Alphaproteobacteria</taxon>
        <taxon>Hyphomicrobiales</taxon>
        <taxon>Xanthobacteraceae</taxon>
        <taxon>Labrys</taxon>
    </lineage>
</organism>
<gene>
    <name evidence="4" type="ORF">QO011_005146</name>
</gene>
<evidence type="ECO:0000256" key="1">
    <source>
        <dbReference type="ARBA" id="ARBA00008898"/>
    </source>
</evidence>
<dbReference type="PANTHER" id="PTHR30466:SF11">
    <property type="entry name" value="FLAVIN-DEPENDENT MONOOXYGENASE, REDUCTASE SUBUNIT HSAB"/>
    <property type="match status" value="1"/>
</dbReference>
<dbReference type="Proteomes" id="UP001242480">
    <property type="component" value="Unassembled WGS sequence"/>
</dbReference>
<evidence type="ECO:0000313" key="4">
    <source>
        <dbReference type="EMBL" id="MDQ0472117.1"/>
    </source>
</evidence>
<comment type="caution">
    <text evidence="4">The sequence shown here is derived from an EMBL/GenBank/DDBJ whole genome shotgun (WGS) entry which is preliminary data.</text>
</comment>
<evidence type="ECO:0000313" key="5">
    <source>
        <dbReference type="Proteomes" id="UP001242480"/>
    </source>
</evidence>
<feature type="domain" description="Flavin reductase like" evidence="3">
    <location>
        <begin position="22"/>
        <end position="169"/>
    </location>
</feature>
<dbReference type="InterPro" id="IPR002563">
    <property type="entry name" value="Flavin_Rdtase-like_dom"/>
</dbReference>
<name>A0ABU0JCW6_9HYPH</name>
<dbReference type="EMBL" id="JAUSVX010000011">
    <property type="protein sequence ID" value="MDQ0472117.1"/>
    <property type="molecule type" value="Genomic_DNA"/>
</dbReference>
<dbReference type="Pfam" id="PF01613">
    <property type="entry name" value="Flavin_Reduct"/>
    <property type="match status" value="1"/>
</dbReference>